<organism evidence="9 10">
    <name type="scientific">Thiothrix eikelboomii</name>
    <dbReference type="NCBI Taxonomy" id="92487"/>
    <lineage>
        <taxon>Bacteria</taxon>
        <taxon>Pseudomonadati</taxon>
        <taxon>Pseudomonadota</taxon>
        <taxon>Gammaproteobacteria</taxon>
        <taxon>Thiotrichales</taxon>
        <taxon>Thiotrichaceae</taxon>
        <taxon>Thiothrix</taxon>
    </lineage>
</organism>
<feature type="transmembrane region" description="Helical" evidence="6">
    <location>
        <begin position="345"/>
        <end position="364"/>
    </location>
</feature>
<sequence>MQPSELIQLRRFIIELGISLHAYGAPSHRLEKLLQEVTEVLGLDGVFLVTPTTMHFLFREKNSDEEYMHLERLQPNLLDLNRLAHTHKLVDAVLAKQLDLPQARTQLEAIKHLPDPYPRGLVLLAWGVLSASFAVVCGANMTEVIMAGCAGCFAYGLVALTRVWPRLEEMLEPLTALLIAFLSSGLAALGWQFNVPLVILAGVIAYIPGLFMTIGLRELAARHVLSGTARIMDAGMMVFKLYFGAVFGLALAAIWWTVPTVVIQPAEITWVSYLAVLGLSLALLIIFKISWRDAPWGLFAGLIAYVSTSLGAQVFEPSLAGLIGAFVVGIYANAYSVLKNRPTSIVLLPGIVLLVPGSKIYIGLNNFVTGQSILANTMSGAEVLLAFMAIVAGLMFANMVLPPKRRH</sequence>
<dbReference type="GO" id="GO:0016020">
    <property type="term" value="C:membrane"/>
    <property type="evidence" value="ECO:0007669"/>
    <property type="project" value="UniProtKB-SubCell"/>
</dbReference>
<keyword evidence="4 6" id="KW-0472">Membrane</keyword>
<keyword evidence="3 6" id="KW-1133">Transmembrane helix</keyword>
<dbReference type="InterPro" id="IPR024528">
    <property type="entry name" value="ThrE_2"/>
</dbReference>
<reference evidence="9 10" key="1">
    <citation type="submission" date="2017-02" db="EMBL/GenBank/DDBJ databases">
        <authorList>
            <person name="Peterson S.W."/>
        </authorList>
    </citation>
    <scope>NUCLEOTIDE SEQUENCE [LARGE SCALE GENOMIC DNA]</scope>
    <source>
        <strain evidence="9 10">ATCC 49788</strain>
    </source>
</reference>
<feature type="transmembrane region" description="Helical" evidence="6">
    <location>
        <begin position="384"/>
        <end position="401"/>
    </location>
</feature>
<feature type="transmembrane region" description="Helical" evidence="6">
    <location>
        <begin position="145"/>
        <end position="164"/>
    </location>
</feature>
<protein>
    <submittedName>
        <fullName evidence="9">Uncharacterized membrane protein YjjP, DUF1212 family</fullName>
    </submittedName>
</protein>
<evidence type="ECO:0000256" key="3">
    <source>
        <dbReference type="ARBA" id="ARBA00022989"/>
    </source>
</evidence>
<comment type="similarity">
    <text evidence="5">Belongs to the ThrE exporter (TC 2.A.79) family.</text>
</comment>
<feature type="transmembrane region" description="Helical" evidence="6">
    <location>
        <begin position="294"/>
        <end position="312"/>
    </location>
</feature>
<feature type="transmembrane region" description="Helical" evidence="6">
    <location>
        <begin position="121"/>
        <end position="139"/>
    </location>
</feature>
<dbReference type="OrthoDB" id="1490274at2"/>
<evidence type="ECO:0000256" key="5">
    <source>
        <dbReference type="ARBA" id="ARBA00034125"/>
    </source>
</evidence>
<evidence type="ECO:0000313" key="10">
    <source>
        <dbReference type="Proteomes" id="UP000190460"/>
    </source>
</evidence>
<dbReference type="InterPro" id="IPR010619">
    <property type="entry name" value="ThrE-like_N"/>
</dbReference>
<dbReference type="InterPro" id="IPR051361">
    <property type="entry name" value="ThrE/Ser_Exporter"/>
</dbReference>
<dbReference type="Pfam" id="PF06738">
    <property type="entry name" value="ThrE"/>
    <property type="match status" value="1"/>
</dbReference>
<dbReference type="STRING" id="92487.SAMN02745130_00959"/>
<feature type="transmembrane region" description="Helical" evidence="6">
    <location>
        <begin position="197"/>
        <end position="216"/>
    </location>
</feature>
<dbReference type="PANTHER" id="PTHR31082:SF4">
    <property type="entry name" value="PHEROMONE-REGULATED MEMBRANE PROTEIN 10"/>
    <property type="match status" value="1"/>
</dbReference>
<evidence type="ECO:0000256" key="4">
    <source>
        <dbReference type="ARBA" id="ARBA00023136"/>
    </source>
</evidence>
<name>A0A1T4W418_9GAMM</name>
<dbReference type="AlphaFoldDB" id="A0A1T4W418"/>
<proteinExistence type="inferred from homology"/>
<dbReference type="PANTHER" id="PTHR31082">
    <property type="entry name" value="PHEROMONE-REGULATED MEMBRANE PROTEIN 10"/>
    <property type="match status" value="1"/>
</dbReference>
<dbReference type="Proteomes" id="UP000190460">
    <property type="component" value="Unassembled WGS sequence"/>
</dbReference>
<feature type="transmembrane region" description="Helical" evidence="6">
    <location>
        <begin position="270"/>
        <end position="287"/>
    </location>
</feature>
<keyword evidence="2 6" id="KW-0812">Transmembrane</keyword>
<gene>
    <name evidence="9" type="ORF">SAMN02745130_00959</name>
</gene>
<evidence type="ECO:0000259" key="8">
    <source>
        <dbReference type="Pfam" id="PF12821"/>
    </source>
</evidence>
<feature type="transmembrane region" description="Helical" evidence="6">
    <location>
        <begin position="237"/>
        <end position="258"/>
    </location>
</feature>
<accession>A0A1T4W418</accession>
<keyword evidence="10" id="KW-1185">Reference proteome</keyword>
<dbReference type="EMBL" id="FUYB01000003">
    <property type="protein sequence ID" value="SKA71973.1"/>
    <property type="molecule type" value="Genomic_DNA"/>
</dbReference>
<evidence type="ECO:0000256" key="2">
    <source>
        <dbReference type="ARBA" id="ARBA00022692"/>
    </source>
</evidence>
<comment type="subcellular location">
    <subcellularLocation>
        <location evidence="1">Membrane</location>
        <topology evidence="1">Multi-pass membrane protein</topology>
    </subcellularLocation>
</comment>
<feature type="transmembrane region" description="Helical" evidence="6">
    <location>
        <begin position="171"/>
        <end position="191"/>
    </location>
</feature>
<dbReference type="RefSeq" id="WP_078921446.1">
    <property type="nucleotide sequence ID" value="NZ_FUYB01000003.1"/>
</dbReference>
<dbReference type="GO" id="GO:0022857">
    <property type="term" value="F:transmembrane transporter activity"/>
    <property type="evidence" value="ECO:0007669"/>
    <property type="project" value="InterPro"/>
</dbReference>
<dbReference type="Pfam" id="PF12821">
    <property type="entry name" value="ThrE_2"/>
    <property type="match status" value="1"/>
</dbReference>
<evidence type="ECO:0000256" key="1">
    <source>
        <dbReference type="ARBA" id="ARBA00004141"/>
    </source>
</evidence>
<feature type="transmembrane region" description="Helical" evidence="6">
    <location>
        <begin position="318"/>
        <end position="338"/>
    </location>
</feature>
<feature type="domain" description="Threonine/Serine exporter ThrE" evidence="8">
    <location>
        <begin position="280"/>
        <end position="399"/>
    </location>
</feature>
<feature type="domain" description="Threonine/serine exporter-like N-terminal" evidence="7">
    <location>
        <begin position="11"/>
        <end position="251"/>
    </location>
</feature>
<evidence type="ECO:0000256" key="6">
    <source>
        <dbReference type="SAM" id="Phobius"/>
    </source>
</evidence>
<evidence type="ECO:0000313" key="9">
    <source>
        <dbReference type="EMBL" id="SKA71973.1"/>
    </source>
</evidence>
<evidence type="ECO:0000259" key="7">
    <source>
        <dbReference type="Pfam" id="PF06738"/>
    </source>
</evidence>